<reference evidence="12 13" key="1">
    <citation type="submission" date="2019-11" db="EMBL/GenBank/DDBJ databases">
        <title>Comparative genomics of hydrocarbon-degrading Desulfosarcina strains.</title>
        <authorList>
            <person name="Watanabe M."/>
            <person name="Kojima H."/>
            <person name="Fukui M."/>
        </authorList>
    </citation>
    <scope>NUCLEOTIDE SEQUENCE [LARGE SCALE GENOMIC DNA]</scope>
    <source>
        <strain evidence="12 13">PP31</strain>
    </source>
</reference>
<dbReference type="Gene3D" id="1.20.1530.20">
    <property type="match status" value="1"/>
</dbReference>
<keyword evidence="4 10" id="KW-0812">Transmembrane</keyword>
<dbReference type="GO" id="GO:0006814">
    <property type="term" value="P:sodium ion transport"/>
    <property type="evidence" value="ECO:0007669"/>
    <property type="project" value="UniProtKB-KW"/>
</dbReference>
<gene>
    <name evidence="12" type="ORF">DSCW_56040</name>
</gene>
<evidence type="ECO:0000256" key="3">
    <source>
        <dbReference type="ARBA" id="ARBA00022449"/>
    </source>
</evidence>
<dbReference type="GO" id="GO:1902600">
    <property type="term" value="P:proton transmembrane transport"/>
    <property type="evidence" value="ECO:0007669"/>
    <property type="project" value="InterPro"/>
</dbReference>
<evidence type="ECO:0000256" key="7">
    <source>
        <dbReference type="ARBA" id="ARBA00023065"/>
    </source>
</evidence>
<protein>
    <recommendedName>
        <fullName evidence="11">Cation/H+ exchanger transmembrane domain-containing protein</fullName>
    </recommendedName>
</protein>
<feature type="transmembrane region" description="Helical" evidence="10">
    <location>
        <begin position="283"/>
        <end position="303"/>
    </location>
</feature>
<feature type="transmembrane region" description="Helical" evidence="10">
    <location>
        <begin position="158"/>
        <end position="181"/>
    </location>
</feature>
<keyword evidence="2" id="KW-0813">Transport</keyword>
<dbReference type="RefSeq" id="WP_155306849.1">
    <property type="nucleotide sequence ID" value="NZ_AP021875.1"/>
</dbReference>
<evidence type="ECO:0000256" key="2">
    <source>
        <dbReference type="ARBA" id="ARBA00022448"/>
    </source>
</evidence>
<dbReference type="PANTHER" id="PTHR43562">
    <property type="entry name" value="NAPA-TYPE SODIUM/HYDROGEN ANTIPORTER"/>
    <property type="match status" value="1"/>
</dbReference>
<evidence type="ECO:0000256" key="10">
    <source>
        <dbReference type="SAM" id="Phobius"/>
    </source>
</evidence>
<dbReference type="EMBL" id="AP021875">
    <property type="protein sequence ID" value="BBO78187.1"/>
    <property type="molecule type" value="Genomic_DNA"/>
</dbReference>
<feature type="transmembrane region" description="Helical" evidence="10">
    <location>
        <begin position="93"/>
        <end position="116"/>
    </location>
</feature>
<evidence type="ECO:0000313" key="13">
    <source>
        <dbReference type="Proteomes" id="UP000427769"/>
    </source>
</evidence>
<evidence type="ECO:0000256" key="6">
    <source>
        <dbReference type="ARBA" id="ARBA00023053"/>
    </source>
</evidence>
<evidence type="ECO:0000256" key="1">
    <source>
        <dbReference type="ARBA" id="ARBA00004141"/>
    </source>
</evidence>
<feature type="domain" description="Cation/H+ exchanger transmembrane" evidence="11">
    <location>
        <begin position="13"/>
        <end position="404"/>
    </location>
</feature>
<feature type="transmembrane region" description="Helical" evidence="10">
    <location>
        <begin position="193"/>
        <end position="214"/>
    </location>
</feature>
<evidence type="ECO:0000313" key="12">
    <source>
        <dbReference type="EMBL" id="BBO78187.1"/>
    </source>
</evidence>
<dbReference type="PANTHER" id="PTHR43562:SF3">
    <property type="entry name" value="SODIUM ION_PROTON EXCHANGER (EUROFUNG)"/>
    <property type="match status" value="1"/>
</dbReference>
<keyword evidence="8 10" id="KW-0472">Membrane</keyword>
<keyword evidence="5 10" id="KW-1133">Transmembrane helix</keyword>
<dbReference type="AlphaFoldDB" id="A0A5K7ZP59"/>
<evidence type="ECO:0000259" key="11">
    <source>
        <dbReference type="Pfam" id="PF00999"/>
    </source>
</evidence>
<feature type="transmembrane region" description="Helical" evidence="10">
    <location>
        <begin position="377"/>
        <end position="404"/>
    </location>
</feature>
<dbReference type="OrthoDB" id="9793589at2"/>
<dbReference type="Proteomes" id="UP000427769">
    <property type="component" value="Chromosome"/>
</dbReference>
<keyword evidence="13" id="KW-1185">Reference proteome</keyword>
<dbReference type="GO" id="GO:0016020">
    <property type="term" value="C:membrane"/>
    <property type="evidence" value="ECO:0007669"/>
    <property type="project" value="UniProtKB-SubCell"/>
</dbReference>
<evidence type="ECO:0000256" key="8">
    <source>
        <dbReference type="ARBA" id="ARBA00023136"/>
    </source>
</evidence>
<evidence type="ECO:0000256" key="9">
    <source>
        <dbReference type="ARBA" id="ARBA00023201"/>
    </source>
</evidence>
<dbReference type="InterPro" id="IPR006153">
    <property type="entry name" value="Cation/H_exchanger_TM"/>
</dbReference>
<dbReference type="InterPro" id="IPR038770">
    <property type="entry name" value="Na+/solute_symporter_sf"/>
</dbReference>
<feature type="transmembrane region" description="Helical" evidence="10">
    <location>
        <begin position="310"/>
        <end position="333"/>
    </location>
</feature>
<organism evidence="12 13">
    <name type="scientific">Desulfosarcina widdelii</name>
    <dbReference type="NCBI Taxonomy" id="947919"/>
    <lineage>
        <taxon>Bacteria</taxon>
        <taxon>Pseudomonadati</taxon>
        <taxon>Thermodesulfobacteriota</taxon>
        <taxon>Desulfobacteria</taxon>
        <taxon>Desulfobacterales</taxon>
        <taxon>Desulfosarcinaceae</taxon>
        <taxon>Desulfosarcina</taxon>
    </lineage>
</organism>
<dbReference type="Pfam" id="PF00999">
    <property type="entry name" value="Na_H_Exchanger"/>
    <property type="match status" value="1"/>
</dbReference>
<sequence>MEILYVLLILLVITRAFGEVSVRLGQPALVGELLAGIALGAVIRLSPDGFPVMHGIVDDEVFTAITDLGIFFLMLMAGLEMRPKELAEQSKGAMFIALGGLMIPLLAGFSIGWMFLPPSDVRLAQALFIGTALSITAVPVAAKVLMDLDQLGSTAGKMIISAAIVDDILGLLLLAVLTAVIQTGEMPDAAGLLWLGGQIALFLVIVTTIGRYVLPYLENAFKSSMSEEFEFSILLVVALGFAVLAEMLHMHFILGAFAAGLFFTKRTLPEAMYRAVKQRTSGITTGFLAPIFFASIGLHLDLAAFSNIPLFLAILIAVAIGCKLIGAGLPAYWVGLSARHSLVVGIGMSGRGAVELIIADIALRAGLFSQPTPAPAIVANLFSAIVIMAVVTTLMTPIGLRLVLDRDG</sequence>
<dbReference type="GO" id="GO:0015297">
    <property type="term" value="F:antiporter activity"/>
    <property type="evidence" value="ECO:0007669"/>
    <property type="project" value="UniProtKB-KW"/>
</dbReference>
<feature type="transmembrane region" description="Helical" evidence="10">
    <location>
        <begin position="122"/>
        <end position="146"/>
    </location>
</feature>
<keyword evidence="6" id="KW-0915">Sodium</keyword>
<keyword evidence="3" id="KW-0050">Antiport</keyword>
<evidence type="ECO:0000256" key="4">
    <source>
        <dbReference type="ARBA" id="ARBA00022692"/>
    </source>
</evidence>
<keyword evidence="7" id="KW-0406">Ion transport</keyword>
<accession>A0A5K7ZP59</accession>
<feature type="transmembrane region" description="Helical" evidence="10">
    <location>
        <begin position="61"/>
        <end position="81"/>
    </location>
</feature>
<name>A0A5K7ZP59_9BACT</name>
<feature type="transmembrane region" description="Helical" evidence="10">
    <location>
        <begin position="234"/>
        <end position="263"/>
    </location>
</feature>
<keyword evidence="9" id="KW-0739">Sodium transport</keyword>
<comment type="subcellular location">
    <subcellularLocation>
        <location evidence="1">Membrane</location>
        <topology evidence="1">Multi-pass membrane protein</topology>
    </subcellularLocation>
</comment>
<dbReference type="KEGG" id="dwd:DSCW_56040"/>
<proteinExistence type="predicted"/>
<evidence type="ECO:0000256" key="5">
    <source>
        <dbReference type="ARBA" id="ARBA00022989"/>
    </source>
</evidence>